<reference evidence="2 3" key="1">
    <citation type="submission" date="2019-02" db="EMBL/GenBank/DDBJ databases">
        <title>Deep-cultivation of Planctomycetes and their phenomic and genomic characterization uncovers novel biology.</title>
        <authorList>
            <person name="Wiegand S."/>
            <person name="Jogler M."/>
            <person name="Boedeker C."/>
            <person name="Pinto D."/>
            <person name="Vollmers J."/>
            <person name="Rivas-Marin E."/>
            <person name="Kohn T."/>
            <person name="Peeters S.H."/>
            <person name="Heuer A."/>
            <person name="Rast P."/>
            <person name="Oberbeckmann S."/>
            <person name="Bunk B."/>
            <person name="Jeske O."/>
            <person name="Meyerdierks A."/>
            <person name="Storesund J.E."/>
            <person name="Kallscheuer N."/>
            <person name="Luecker S."/>
            <person name="Lage O.M."/>
            <person name="Pohl T."/>
            <person name="Merkel B.J."/>
            <person name="Hornburger P."/>
            <person name="Mueller R.-W."/>
            <person name="Bruemmer F."/>
            <person name="Labrenz M."/>
            <person name="Spormann A.M."/>
            <person name="Op den Camp H."/>
            <person name="Overmann J."/>
            <person name="Amann R."/>
            <person name="Jetten M.S.M."/>
            <person name="Mascher T."/>
            <person name="Medema M.H."/>
            <person name="Devos D.P."/>
            <person name="Kaster A.-K."/>
            <person name="Ovreas L."/>
            <person name="Rohde M."/>
            <person name="Galperin M.Y."/>
            <person name="Jogler C."/>
        </authorList>
    </citation>
    <scope>NUCLEOTIDE SEQUENCE [LARGE SCALE GENOMIC DNA]</scope>
    <source>
        <strain evidence="2 3">Mal33</strain>
    </source>
</reference>
<dbReference type="Proteomes" id="UP000316770">
    <property type="component" value="Chromosome"/>
</dbReference>
<protein>
    <submittedName>
        <fullName evidence="2">Uncharacterized protein</fullName>
    </submittedName>
</protein>
<name>A0A518IRF2_9BACT</name>
<evidence type="ECO:0000256" key="1">
    <source>
        <dbReference type="SAM" id="SignalP"/>
    </source>
</evidence>
<evidence type="ECO:0000313" key="2">
    <source>
        <dbReference type="EMBL" id="QDV55686.1"/>
    </source>
</evidence>
<keyword evidence="1" id="KW-0732">Signal</keyword>
<gene>
    <name evidence="2" type="ORF">Mal33_16650</name>
</gene>
<feature type="chain" id="PRO_5021700397" evidence="1">
    <location>
        <begin position="22"/>
        <end position="571"/>
    </location>
</feature>
<sequence length="571" mass="60924" precursor="true">MFRAGLLGLIALLVGTAQLQAQVASNAPAQRPVAYVLSEQVTCVCGHVNENYVGGPRGCSQCGQPMPEPPTGQGGDIATVAYQDAHQHHDSAYYEQPLAYDEPMHYGNPTASCGPECAPSRCEMLLNAFSNLACLNDCAPSPALNICQAPVMIGGGFGGSGRTNLRGTQIVSGTSFVATGTGTIPVNQANSSLLYDVAGNVANPDFASILTGTLGGDGRYTFQVVESIGGTNLGLPPNTVFLNATATEQVGGGIVNGEQWDISVNGLQTFNIVIPDAANAGAAVVGRSKIATNNSAMPRTRTFFNYDLMNNVPLNDAGVSVNRFTPGFEYAFGRNDGASIEFRVPFASTLSSDVIANGQTQTGDVEFGDLFLAYKQVLYQSTDVVFSGGVSLTLPSTNDLNVQMADGSTALLVENQAIHLMPYFASIVNLTERMFYQGFIQVDIDVTGNHVVTNGGMESRLRDTTRLYSDGALGYFLRRRGEKPDAIFNAIIPTIEMHYERQLQRGNTLSDGIFVLGTPNADYQSNFNMVFGSTFEVCNNEAISVGYAVPMGDGTDQMFDGQLRAVWNRYF</sequence>
<proteinExistence type="predicted"/>
<accession>A0A518IRF2</accession>
<organism evidence="2 3">
    <name type="scientific">Rosistilla oblonga</name>
    <dbReference type="NCBI Taxonomy" id="2527990"/>
    <lineage>
        <taxon>Bacteria</taxon>
        <taxon>Pseudomonadati</taxon>
        <taxon>Planctomycetota</taxon>
        <taxon>Planctomycetia</taxon>
        <taxon>Pirellulales</taxon>
        <taxon>Pirellulaceae</taxon>
        <taxon>Rosistilla</taxon>
    </lineage>
</organism>
<feature type="signal peptide" evidence="1">
    <location>
        <begin position="1"/>
        <end position="21"/>
    </location>
</feature>
<keyword evidence="3" id="KW-1185">Reference proteome</keyword>
<evidence type="ECO:0000313" key="3">
    <source>
        <dbReference type="Proteomes" id="UP000316770"/>
    </source>
</evidence>
<dbReference type="EMBL" id="CP036318">
    <property type="protein sequence ID" value="QDV55686.1"/>
    <property type="molecule type" value="Genomic_DNA"/>
</dbReference>
<dbReference type="AlphaFoldDB" id="A0A518IRF2"/>